<sequence length="101" mass="11272">MLNKSITALTLALLFSARALADECVCLIDKDDGILFDCRIHRDEKSEQAQYFCANPKAADEWFSVHGGHLLELARDGEPPCTPCRLSDMKTRDLNAIRHGP</sequence>
<protein>
    <submittedName>
        <fullName evidence="4">Uncharacterized protein</fullName>
    </submittedName>
</protein>
<dbReference type="AlphaFoldDB" id="A0A451BIY9"/>
<feature type="chain" id="PRO_5036354276" evidence="1">
    <location>
        <begin position="22"/>
        <end position="101"/>
    </location>
</feature>
<reference evidence="4" key="1">
    <citation type="submission" date="2019-02" db="EMBL/GenBank/DDBJ databases">
        <authorList>
            <person name="Gruber-Vodicka R. H."/>
            <person name="Seah K. B. B."/>
        </authorList>
    </citation>
    <scope>NUCLEOTIDE SEQUENCE</scope>
    <source>
        <strain evidence="4">BECK_S127</strain>
        <strain evidence="3">BECK_S1320</strain>
        <strain evidence="2">BECK_S1321</strain>
    </source>
</reference>
<dbReference type="EMBL" id="CAADFU010000027">
    <property type="protein sequence ID" value="VFK43568.1"/>
    <property type="molecule type" value="Genomic_DNA"/>
</dbReference>
<keyword evidence="1" id="KW-0732">Signal</keyword>
<feature type="signal peptide" evidence="1">
    <location>
        <begin position="1"/>
        <end position="21"/>
    </location>
</feature>
<accession>A0A451BIY9</accession>
<name>A0A451BIY9_9GAMM</name>
<gene>
    <name evidence="4" type="ORF">BECKSD772D_GA0070982_10105</name>
    <name evidence="3" type="ORF">BECKSD772E_GA0070983_102712</name>
    <name evidence="2" type="ORF">BECKSD772F_GA0070984_102812</name>
</gene>
<dbReference type="EMBL" id="CAADHB010000010">
    <property type="protein sequence ID" value="VFK78237.1"/>
    <property type="molecule type" value="Genomic_DNA"/>
</dbReference>
<evidence type="ECO:0000256" key="1">
    <source>
        <dbReference type="SAM" id="SignalP"/>
    </source>
</evidence>
<evidence type="ECO:0000313" key="4">
    <source>
        <dbReference type="EMBL" id="VFK78237.1"/>
    </source>
</evidence>
<proteinExistence type="predicted"/>
<organism evidence="4">
    <name type="scientific">Candidatus Kentrum sp. SD</name>
    <dbReference type="NCBI Taxonomy" id="2126332"/>
    <lineage>
        <taxon>Bacteria</taxon>
        <taxon>Pseudomonadati</taxon>
        <taxon>Pseudomonadota</taxon>
        <taxon>Gammaproteobacteria</taxon>
        <taxon>Candidatus Kentrum</taxon>
    </lineage>
</organism>
<evidence type="ECO:0000313" key="2">
    <source>
        <dbReference type="EMBL" id="VFK38815.1"/>
    </source>
</evidence>
<evidence type="ECO:0000313" key="3">
    <source>
        <dbReference type="EMBL" id="VFK43568.1"/>
    </source>
</evidence>
<dbReference type="EMBL" id="CAADFR010000028">
    <property type="protein sequence ID" value="VFK38815.1"/>
    <property type="molecule type" value="Genomic_DNA"/>
</dbReference>